<evidence type="ECO:0008006" key="3">
    <source>
        <dbReference type="Google" id="ProtNLM"/>
    </source>
</evidence>
<dbReference type="RefSeq" id="WP_264139039.1">
    <property type="nucleotide sequence ID" value="NZ_JAOYOD010000001.1"/>
</dbReference>
<dbReference type="Gene3D" id="3.30.70.100">
    <property type="match status" value="1"/>
</dbReference>
<gene>
    <name evidence="1" type="ORF">N7U62_16090</name>
</gene>
<evidence type="ECO:0000313" key="2">
    <source>
        <dbReference type="Proteomes" id="UP001300692"/>
    </source>
</evidence>
<evidence type="ECO:0000313" key="1">
    <source>
        <dbReference type="EMBL" id="MCV9388203.1"/>
    </source>
</evidence>
<reference evidence="1 2" key="1">
    <citation type="submission" date="2022-10" db="EMBL/GenBank/DDBJ databases">
        <title>Comparative genomics and taxonomic characterization of three novel marine species of genus Reichenbachiella exhibiting antioxidant and polysaccharide degradation activities.</title>
        <authorList>
            <person name="Muhammad N."/>
            <person name="Lee Y.-J."/>
            <person name="Ko J."/>
            <person name="Kim S.-G."/>
        </authorList>
    </citation>
    <scope>NUCLEOTIDE SEQUENCE [LARGE SCALE GENOMIC DNA]</scope>
    <source>
        <strain evidence="1 2">ABR2-5</strain>
    </source>
</reference>
<keyword evidence="2" id="KW-1185">Reference proteome</keyword>
<accession>A0ABT3CWY2</accession>
<dbReference type="Proteomes" id="UP001300692">
    <property type="component" value="Unassembled WGS sequence"/>
</dbReference>
<dbReference type="InterPro" id="IPR011008">
    <property type="entry name" value="Dimeric_a/b-barrel"/>
</dbReference>
<dbReference type="EMBL" id="JAOYOD010000001">
    <property type="protein sequence ID" value="MCV9388203.1"/>
    <property type="molecule type" value="Genomic_DNA"/>
</dbReference>
<proteinExistence type="predicted"/>
<dbReference type="SUPFAM" id="SSF54909">
    <property type="entry name" value="Dimeric alpha+beta barrel"/>
    <property type="match status" value="1"/>
</dbReference>
<organism evidence="1 2">
    <name type="scientific">Reichenbachiella ulvae</name>
    <dbReference type="NCBI Taxonomy" id="2980104"/>
    <lineage>
        <taxon>Bacteria</taxon>
        <taxon>Pseudomonadati</taxon>
        <taxon>Bacteroidota</taxon>
        <taxon>Cytophagia</taxon>
        <taxon>Cytophagales</taxon>
        <taxon>Reichenbachiellaceae</taxon>
        <taxon>Reichenbachiella</taxon>
    </lineage>
</organism>
<comment type="caution">
    <text evidence="1">The sequence shown here is derived from an EMBL/GenBank/DDBJ whole genome shotgun (WGS) entry which is preliminary data.</text>
</comment>
<protein>
    <recommendedName>
        <fullName evidence="3">Antibiotic biosynthesis monooxygenase</fullName>
    </recommendedName>
</protein>
<sequence length="96" mass="11402">MNTEIKEVIVYTIKNEFEKEYGKVQHIVKSCLEGMAGFKGVHSFRSCSKANQLMDWVVWDNYENAKEAEKEFEKHPQFGLLMNYLEEMKFSDHFKN</sequence>
<name>A0ABT3CWY2_9BACT</name>